<dbReference type="GO" id="GO:0008270">
    <property type="term" value="F:zinc ion binding"/>
    <property type="evidence" value="ECO:0007669"/>
    <property type="project" value="UniProtKB-KW"/>
</dbReference>
<evidence type="ECO:0000256" key="3">
    <source>
        <dbReference type="ARBA" id="ARBA00022833"/>
    </source>
</evidence>
<dbReference type="Pfam" id="PF13639">
    <property type="entry name" value="zf-RING_2"/>
    <property type="match status" value="1"/>
</dbReference>
<dbReference type="EMBL" id="ML119679">
    <property type="protein sequence ID" value="RPA81462.1"/>
    <property type="molecule type" value="Genomic_DNA"/>
</dbReference>
<evidence type="ECO:0000256" key="5">
    <source>
        <dbReference type="SAM" id="MobiDB-lite"/>
    </source>
</evidence>
<feature type="region of interest" description="Disordered" evidence="5">
    <location>
        <begin position="1"/>
        <end position="22"/>
    </location>
</feature>
<feature type="compositionally biased region" description="Acidic residues" evidence="5">
    <location>
        <begin position="174"/>
        <end position="185"/>
    </location>
</feature>
<dbReference type="Gene3D" id="3.30.40.10">
    <property type="entry name" value="Zinc/RING finger domain, C3HC4 (zinc finger)"/>
    <property type="match status" value="1"/>
</dbReference>
<sequence length="185" mass="20621">MASYEDDHNITTNTIQSAPRQRPDLTEFLSTLNLATTSTPHFPADAPAAPFSSLATAYRNLDVETPLLHELVAILLAEASDPTKREEGGGVPLGWEDGLDRVDVKKLSADDQCPICLSVFKDDPWPLVVRLPCDPKHMFDLECVQGWLRLHSTCPLDRKDLLKNEKKVVPPPAEDSEEEWDDNYG</sequence>
<dbReference type="InterPro" id="IPR001841">
    <property type="entry name" value="Znf_RING"/>
</dbReference>
<feature type="compositionally biased region" description="Polar residues" evidence="5">
    <location>
        <begin position="10"/>
        <end position="19"/>
    </location>
</feature>
<dbReference type="SUPFAM" id="SSF57850">
    <property type="entry name" value="RING/U-box"/>
    <property type="match status" value="1"/>
</dbReference>
<feature type="domain" description="RING-type" evidence="6">
    <location>
        <begin position="113"/>
        <end position="158"/>
    </location>
</feature>
<evidence type="ECO:0000313" key="8">
    <source>
        <dbReference type="Proteomes" id="UP000275078"/>
    </source>
</evidence>
<evidence type="ECO:0000259" key="6">
    <source>
        <dbReference type="PROSITE" id="PS50089"/>
    </source>
</evidence>
<evidence type="ECO:0000256" key="2">
    <source>
        <dbReference type="ARBA" id="ARBA00022771"/>
    </source>
</evidence>
<dbReference type="PANTHER" id="PTHR14155:SF627">
    <property type="entry name" value="OS06G0192800 PROTEIN"/>
    <property type="match status" value="1"/>
</dbReference>
<keyword evidence="1" id="KW-0479">Metal-binding</keyword>
<evidence type="ECO:0000313" key="7">
    <source>
        <dbReference type="EMBL" id="RPA81462.1"/>
    </source>
</evidence>
<dbReference type="PROSITE" id="PS50089">
    <property type="entry name" value="ZF_RING_2"/>
    <property type="match status" value="1"/>
</dbReference>
<dbReference type="AlphaFoldDB" id="A0A3N4I5V8"/>
<reference evidence="7 8" key="1">
    <citation type="journal article" date="2018" name="Nat. Ecol. Evol.">
        <title>Pezizomycetes genomes reveal the molecular basis of ectomycorrhizal truffle lifestyle.</title>
        <authorList>
            <person name="Murat C."/>
            <person name="Payen T."/>
            <person name="Noel B."/>
            <person name="Kuo A."/>
            <person name="Morin E."/>
            <person name="Chen J."/>
            <person name="Kohler A."/>
            <person name="Krizsan K."/>
            <person name="Balestrini R."/>
            <person name="Da Silva C."/>
            <person name="Montanini B."/>
            <person name="Hainaut M."/>
            <person name="Levati E."/>
            <person name="Barry K.W."/>
            <person name="Belfiori B."/>
            <person name="Cichocki N."/>
            <person name="Clum A."/>
            <person name="Dockter R.B."/>
            <person name="Fauchery L."/>
            <person name="Guy J."/>
            <person name="Iotti M."/>
            <person name="Le Tacon F."/>
            <person name="Lindquist E.A."/>
            <person name="Lipzen A."/>
            <person name="Malagnac F."/>
            <person name="Mello A."/>
            <person name="Molinier V."/>
            <person name="Miyauchi S."/>
            <person name="Poulain J."/>
            <person name="Riccioni C."/>
            <person name="Rubini A."/>
            <person name="Sitrit Y."/>
            <person name="Splivallo R."/>
            <person name="Traeger S."/>
            <person name="Wang M."/>
            <person name="Zifcakova L."/>
            <person name="Wipf D."/>
            <person name="Zambonelli A."/>
            <person name="Paolocci F."/>
            <person name="Nowrousian M."/>
            <person name="Ottonello S."/>
            <person name="Baldrian P."/>
            <person name="Spatafora J.W."/>
            <person name="Henrissat B."/>
            <person name="Nagy L.G."/>
            <person name="Aury J.M."/>
            <person name="Wincker P."/>
            <person name="Grigoriev I.V."/>
            <person name="Bonfante P."/>
            <person name="Martin F.M."/>
        </authorList>
    </citation>
    <scope>NUCLEOTIDE SEQUENCE [LARGE SCALE GENOMIC DNA]</scope>
    <source>
        <strain evidence="7 8">RN42</strain>
    </source>
</reference>
<dbReference type="PANTHER" id="PTHR14155">
    <property type="entry name" value="RING FINGER DOMAIN-CONTAINING"/>
    <property type="match status" value="1"/>
</dbReference>
<dbReference type="STRING" id="1160509.A0A3N4I5V8"/>
<dbReference type="OrthoDB" id="8062037at2759"/>
<keyword evidence="8" id="KW-1185">Reference proteome</keyword>
<name>A0A3N4I5V8_ASCIM</name>
<keyword evidence="2 4" id="KW-0863">Zinc-finger</keyword>
<evidence type="ECO:0000256" key="4">
    <source>
        <dbReference type="PROSITE-ProRule" id="PRU00175"/>
    </source>
</evidence>
<organism evidence="7 8">
    <name type="scientific">Ascobolus immersus RN42</name>
    <dbReference type="NCBI Taxonomy" id="1160509"/>
    <lineage>
        <taxon>Eukaryota</taxon>
        <taxon>Fungi</taxon>
        <taxon>Dikarya</taxon>
        <taxon>Ascomycota</taxon>
        <taxon>Pezizomycotina</taxon>
        <taxon>Pezizomycetes</taxon>
        <taxon>Pezizales</taxon>
        <taxon>Ascobolaceae</taxon>
        <taxon>Ascobolus</taxon>
    </lineage>
</organism>
<protein>
    <recommendedName>
        <fullName evidence="6">RING-type domain-containing protein</fullName>
    </recommendedName>
</protein>
<feature type="region of interest" description="Disordered" evidence="5">
    <location>
        <begin position="165"/>
        <end position="185"/>
    </location>
</feature>
<accession>A0A3N4I5V8</accession>
<dbReference type="Proteomes" id="UP000275078">
    <property type="component" value="Unassembled WGS sequence"/>
</dbReference>
<gene>
    <name evidence="7" type="ORF">BJ508DRAFT_376381</name>
</gene>
<proteinExistence type="predicted"/>
<evidence type="ECO:0000256" key="1">
    <source>
        <dbReference type="ARBA" id="ARBA00022723"/>
    </source>
</evidence>
<dbReference type="InterPro" id="IPR053238">
    <property type="entry name" value="RING-H2_zinc_finger"/>
</dbReference>
<keyword evidence="3" id="KW-0862">Zinc</keyword>
<dbReference type="InterPro" id="IPR013083">
    <property type="entry name" value="Znf_RING/FYVE/PHD"/>
</dbReference>